<accession>A0A5J5G7J2</accession>
<dbReference type="InterPro" id="IPR023577">
    <property type="entry name" value="CYTH_domain"/>
</dbReference>
<evidence type="ECO:0000259" key="1">
    <source>
        <dbReference type="PROSITE" id="PS51707"/>
    </source>
</evidence>
<name>A0A5J5G7J2_9GAMM</name>
<feature type="domain" description="CHAD" evidence="2">
    <location>
        <begin position="223"/>
        <end position="441"/>
    </location>
</feature>
<dbReference type="PANTHER" id="PTHR39569">
    <property type="entry name" value="INORGANIC TRIPHOSPHATASE"/>
    <property type="match status" value="1"/>
</dbReference>
<dbReference type="Proteomes" id="UP000335415">
    <property type="component" value="Unassembled WGS sequence"/>
</dbReference>
<gene>
    <name evidence="3" type="ORF">FJU30_00425</name>
    <name evidence="4" type="ORF">FJU30_04340</name>
</gene>
<dbReference type="InterPro" id="IPR039013">
    <property type="entry name" value="YgiF"/>
</dbReference>
<organism evidence="4 5">
    <name type="scientific">Affinibrenneria salicis</name>
    <dbReference type="NCBI Taxonomy" id="2590031"/>
    <lineage>
        <taxon>Bacteria</taxon>
        <taxon>Pseudomonadati</taxon>
        <taxon>Pseudomonadota</taxon>
        <taxon>Gammaproteobacteria</taxon>
        <taxon>Enterobacterales</taxon>
        <taxon>Pectobacteriaceae</taxon>
        <taxon>Affinibrenneria</taxon>
    </lineage>
</organism>
<dbReference type="SUPFAM" id="SSF55154">
    <property type="entry name" value="CYTH-like phosphatases"/>
    <property type="match status" value="1"/>
</dbReference>
<dbReference type="GO" id="GO:0046872">
    <property type="term" value="F:metal ion binding"/>
    <property type="evidence" value="ECO:0007669"/>
    <property type="project" value="TreeGrafter"/>
</dbReference>
<dbReference type="InterPro" id="IPR033469">
    <property type="entry name" value="CYTH-like_dom_sf"/>
</dbReference>
<dbReference type="OrthoDB" id="3034217at2"/>
<dbReference type="Gene3D" id="2.40.320.10">
    <property type="entry name" value="Hypothetical Protein Pfu-838710-001"/>
    <property type="match status" value="1"/>
</dbReference>
<evidence type="ECO:0000313" key="4">
    <source>
        <dbReference type="EMBL" id="KAA9003206.1"/>
    </source>
</evidence>
<proteinExistence type="predicted"/>
<keyword evidence="5" id="KW-1185">Reference proteome</keyword>
<dbReference type="EMBL" id="VYKJ01000001">
    <property type="protein sequence ID" value="KAA9002506.1"/>
    <property type="molecule type" value="Genomic_DNA"/>
</dbReference>
<reference evidence="4 5" key="1">
    <citation type="submission" date="2019-09" db="EMBL/GenBank/DDBJ databases">
        <authorList>
            <person name="Li Y."/>
        </authorList>
    </citation>
    <scope>NUCLEOTIDE SEQUENCE [LARGE SCALE GENOMIC DNA]</scope>
    <source>
        <strain evidence="4 5">L3-3HA</strain>
    </source>
</reference>
<dbReference type="PROSITE" id="PS51707">
    <property type="entry name" value="CYTH"/>
    <property type="match status" value="1"/>
</dbReference>
<sequence length="442" mass="50092">MSEEIELKFIVHPDRVATLPDWLTDWRSDYSHAERHGSQSLTNIYYETADNLLRRHGIGLRIRGANQRYEMTVKTAGRVVGGLHQHPEYNVELPRDELDLARFPSDIWPPDVDPAALQQALQPLFCTDFVRETWLVTYRQSVIEIAFDRGEVRAGQHSEPICELEMELKLGQADDLLALAAEMAEEDGLRQGSLSKAARGYHLARQTMPRQPYPLDILLVEPKASIDQGIATALESALRYWQYHEELWARGDESARQRLPQASAFMRELLVLIGGVVPRKVTTLFRAALTDLENRLAQPGGADQICYRAGYLQSKLMLASWVIGTGWRDHLEGKARLRLQGSFKRFADIMLGRNLAELKSVFGRRLSADEYLQQQPRLQRAVNAFLILSGAYQDEARPWVAHWQALWQAVAGPQAASPDELEERRKQALAQAPFWPNSGAGH</sequence>
<dbReference type="PANTHER" id="PTHR39569:SF1">
    <property type="entry name" value="INORGANIC TRIPHOSPHATASE"/>
    <property type="match status" value="1"/>
</dbReference>
<dbReference type="Pfam" id="PF01928">
    <property type="entry name" value="CYTH"/>
    <property type="match status" value="1"/>
</dbReference>
<evidence type="ECO:0000313" key="5">
    <source>
        <dbReference type="Proteomes" id="UP000335415"/>
    </source>
</evidence>
<dbReference type="RefSeq" id="WP_150433477.1">
    <property type="nucleotide sequence ID" value="NZ_VYKJ01000001.1"/>
</dbReference>
<dbReference type="EMBL" id="VYKJ01000001">
    <property type="protein sequence ID" value="KAA9003206.1"/>
    <property type="molecule type" value="Genomic_DNA"/>
</dbReference>
<dbReference type="GO" id="GO:0050355">
    <property type="term" value="F:inorganic triphosphate phosphatase activity"/>
    <property type="evidence" value="ECO:0007669"/>
    <property type="project" value="InterPro"/>
</dbReference>
<dbReference type="AlphaFoldDB" id="A0A5J5G7J2"/>
<dbReference type="InterPro" id="IPR007899">
    <property type="entry name" value="CHAD_dom"/>
</dbReference>
<dbReference type="CDD" id="cd07756">
    <property type="entry name" value="CYTH-like_Pase_CHAD"/>
    <property type="match status" value="1"/>
</dbReference>
<evidence type="ECO:0000259" key="2">
    <source>
        <dbReference type="PROSITE" id="PS51708"/>
    </source>
</evidence>
<dbReference type="PROSITE" id="PS51708">
    <property type="entry name" value="CHAD"/>
    <property type="match status" value="1"/>
</dbReference>
<dbReference type="Pfam" id="PF05235">
    <property type="entry name" value="CHAD"/>
    <property type="match status" value="1"/>
</dbReference>
<comment type="caution">
    <text evidence="4">The sequence shown here is derived from an EMBL/GenBank/DDBJ whole genome shotgun (WGS) entry which is preliminary data.</text>
</comment>
<evidence type="ECO:0000313" key="3">
    <source>
        <dbReference type="EMBL" id="KAA9002506.1"/>
    </source>
</evidence>
<feature type="domain" description="CYTH" evidence="1">
    <location>
        <begin position="2"/>
        <end position="207"/>
    </location>
</feature>
<dbReference type="SMART" id="SM01118">
    <property type="entry name" value="CYTH"/>
    <property type="match status" value="1"/>
</dbReference>
<protein>
    <submittedName>
        <fullName evidence="4">Inorganic triphosphatase</fullName>
    </submittedName>
</protein>